<evidence type="ECO:0000313" key="3">
    <source>
        <dbReference type="Proteomes" id="UP000232958"/>
    </source>
</evidence>
<name>A0A023MIF3_GVAS</name>
<organism evidence="1">
    <name type="scientific">Agrotis segetum granulosis virus</name>
    <name type="common">AsGV</name>
    <name type="synonym">Agrotis segetum granulovirus</name>
    <dbReference type="NCBI Taxonomy" id="10464"/>
    <lineage>
        <taxon>Viruses</taxon>
        <taxon>Viruses incertae sedis</taxon>
        <taxon>Naldaviricetes</taxon>
        <taxon>Lefavirales</taxon>
        <taxon>Baculoviridae</taxon>
        <taxon>Betabaculovirus</taxon>
        <taxon>Betabaculovirus agsegetum</taxon>
    </lineage>
</organism>
<proteinExistence type="predicted"/>
<dbReference type="Proteomes" id="UP000232958">
    <property type="component" value="Segment"/>
</dbReference>
<evidence type="ECO:0000313" key="2">
    <source>
        <dbReference type="EMBL" id="AKN63353.1"/>
    </source>
</evidence>
<accession>A0A023MIF3</accession>
<reference evidence="1" key="1">
    <citation type="journal article" date="2014" name="Arch. Virol.">
        <title>Complete genome sequence of Agrotis segetum granulovirus Shanghai strain.</title>
        <authorList>
            <person name="Zhang X."/>
            <person name="Liang Z."/>
            <person name="Yin X."/>
            <person name="Wang J."/>
            <person name="Shao X."/>
        </authorList>
    </citation>
    <scope>NUCLEOTIDE SEQUENCE</scope>
    <source>
        <strain evidence="1">L1</strain>
    </source>
</reference>
<evidence type="ECO:0000313" key="1">
    <source>
        <dbReference type="EMBL" id="AHN92118.1"/>
    </source>
</evidence>
<organismHost>
    <name type="scientific">Agrotis segetum</name>
    <name type="common">Turnip moth</name>
    <dbReference type="NCBI Taxonomy" id="47767"/>
</organismHost>
<sequence length="132" mass="14990">MSKRVAVQEETPEWCSKITRFDDESLANIHTLCLPSDVCLASDDYECAEFIPQSYVFSMEKTEESMCDLVVALEKGPDLFGTRLSLKSGSKKVFDFEYAQILRLILKSKIKSETVTVFYVESSDVNNLVIKQ</sequence>
<protein>
    <submittedName>
        <fullName evidence="1">Uncharacterized protein</fullName>
    </submittedName>
</protein>
<keyword evidence="3" id="KW-1185">Reference proteome</keyword>
<dbReference type="EMBL" id="KC994902">
    <property type="protein sequence ID" value="AHN92118.1"/>
    <property type="molecule type" value="Genomic_DNA"/>
</dbReference>
<reference evidence="2 3" key="2">
    <citation type="submission" date="2015-05" db="EMBL/GenBank/DDBJ databases">
        <title>Complete Sequence of an Agrotis segetum granulovirus isolate from Europe.</title>
        <authorList>
            <person name="Gueli Alletti G."/>
            <person name="Wennmann J.T."/>
            <person name="Jehle J.A."/>
        </authorList>
    </citation>
    <scope>NUCLEOTIDE SEQUENCE [LARGE SCALE GENOMIC DNA]</scope>
    <source>
        <strain evidence="2 3">DA</strain>
    </source>
</reference>
<gene>
    <name evidence="1" type="ORF">AsGV079</name>
</gene>
<dbReference type="EMBL" id="KR584663">
    <property type="protein sequence ID" value="AKN63353.1"/>
    <property type="molecule type" value="Genomic_DNA"/>
</dbReference>